<name>A0A5P2X4R3_STRST</name>
<gene>
    <name evidence="6 8" type="primary">def</name>
    <name evidence="8" type="ORF">CP982_05725</name>
    <name evidence="7" type="ORF">FHS40_000599</name>
</gene>
<dbReference type="EMBL" id="CP023690">
    <property type="protein sequence ID" value="QEV58269.1"/>
    <property type="molecule type" value="Genomic_DNA"/>
</dbReference>
<sequence length="208" mass="22495">MPTPHTDAAPAKPTERPLLPEALRGSYRPITEVGAPVLHRRCAEVTEFGHELAQLIDDMFFTMHAAQGVGLAANQIGVDLQLFVYDCPGEDGQRHIGHICNPVIDIQPPAEPAAGREGCLSVPGAGLHELPRAARTVVHGQDKDGNALTLEGHGLLARCFQHETDHLNGTLYIDHLTPAERSRALQEMAANHQAVSAQREARARTLRG</sequence>
<feature type="binding site" evidence="6">
    <location>
        <position position="162"/>
    </location>
    <ligand>
        <name>Fe cation</name>
        <dbReference type="ChEBI" id="CHEBI:24875"/>
    </ligand>
</feature>
<dbReference type="SUPFAM" id="SSF56420">
    <property type="entry name" value="Peptide deformylase"/>
    <property type="match status" value="1"/>
</dbReference>
<keyword evidence="2 6" id="KW-0479">Metal-binding</keyword>
<dbReference type="Proteomes" id="UP000549009">
    <property type="component" value="Unassembled WGS sequence"/>
</dbReference>
<evidence type="ECO:0000256" key="3">
    <source>
        <dbReference type="ARBA" id="ARBA00022801"/>
    </source>
</evidence>
<comment type="cofactor">
    <cofactor evidence="6">
        <name>Fe(2+)</name>
        <dbReference type="ChEBI" id="CHEBI:29033"/>
    </cofactor>
    <text evidence="6">Binds 1 Fe(2+) ion.</text>
</comment>
<reference evidence="7 10" key="2">
    <citation type="submission" date="2020-08" db="EMBL/GenBank/DDBJ databases">
        <title>Genomic Encyclopedia of Type Strains, Phase III (KMG-III): the genomes of soil and plant-associated and newly described type strains.</title>
        <authorList>
            <person name="Whitman W."/>
        </authorList>
    </citation>
    <scope>NUCLEOTIDE SEQUENCE [LARGE SCALE GENOMIC DNA]</scope>
    <source>
        <strain evidence="7 10">CECT 3146</strain>
    </source>
</reference>
<dbReference type="PIRSF" id="PIRSF004749">
    <property type="entry name" value="Pep_def"/>
    <property type="match status" value="1"/>
</dbReference>
<proteinExistence type="inferred from homology"/>
<dbReference type="EC" id="3.5.1.88" evidence="6"/>
<evidence type="ECO:0000256" key="6">
    <source>
        <dbReference type="HAMAP-Rule" id="MF_00163"/>
    </source>
</evidence>
<keyword evidence="10" id="KW-1185">Reference proteome</keyword>
<dbReference type="PANTHER" id="PTHR10458">
    <property type="entry name" value="PEPTIDE DEFORMYLASE"/>
    <property type="match status" value="1"/>
</dbReference>
<dbReference type="Proteomes" id="UP000326505">
    <property type="component" value="Chromosome"/>
</dbReference>
<dbReference type="GO" id="GO:0042586">
    <property type="term" value="F:peptide deformylase activity"/>
    <property type="evidence" value="ECO:0007669"/>
    <property type="project" value="UniProtKB-UniRule"/>
</dbReference>
<dbReference type="RefSeq" id="WP_150509472.1">
    <property type="nucleotide sequence ID" value="NZ_BMSQ01000003.1"/>
</dbReference>
<comment type="similarity">
    <text evidence="1 6">Belongs to the polypeptide deformylase family.</text>
</comment>
<keyword evidence="3 6" id="KW-0378">Hydrolase</keyword>
<feature type="active site" evidence="6">
    <location>
        <position position="163"/>
    </location>
</feature>
<dbReference type="HAMAP" id="MF_00163">
    <property type="entry name" value="Pep_deformylase"/>
    <property type="match status" value="1"/>
</dbReference>
<feature type="binding site" evidence="6">
    <location>
        <position position="119"/>
    </location>
    <ligand>
        <name>Fe cation</name>
        <dbReference type="ChEBI" id="CHEBI:24875"/>
    </ligand>
</feature>
<evidence type="ECO:0000313" key="9">
    <source>
        <dbReference type="Proteomes" id="UP000326505"/>
    </source>
</evidence>
<dbReference type="InterPro" id="IPR036821">
    <property type="entry name" value="Peptide_deformylase_sf"/>
</dbReference>
<dbReference type="NCBIfam" id="NF001159">
    <property type="entry name" value="PRK00150.1-3"/>
    <property type="match status" value="1"/>
</dbReference>
<keyword evidence="4 6" id="KW-0648">Protein biosynthesis</keyword>
<evidence type="ECO:0000313" key="7">
    <source>
        <dbReference type="EMBL" id="MBB5101546.1"/>
    </source>
</evidence>
<dbReference type="PANTHER" id="PTHR10458:SF2">
    <property type="entry name" value="PEPTIDE DEFORMYLASE, MITOCHONDRIAL"/>
    <property type="match status" value="1"/>
</dbReference>
<dbReference type="GO" id="GO:0006412">
    <property type="term" value="P:translation"/>
    <property type="evidence" value="ECO:0007669"/>
    <property type="project" value="UniProtKB-UniRule"/>
</dbReference>
<organism evidence="8 9">
    <name type="scientific">Streptomyces spectabilis</name>
    <dbReference type="NCBI Taxonomy" id="68270"/>
    <lineage>
        <taxon>Bacteria</taxon>
        <taxon>Bacillati</taxon>
        <taxon>Actinomycetota</taxon>
        <taxon>Actinomycetes</taxon>
        <taxon>Kitasatosporales</taxon>
        <taxon>Streptomycetaceae</taxon>
        <taxon>Streptomyces</taxon>
    </lineage>
</organism>
<evidence type="ECO:0000256" key="5">
    <source>
        <dbReference type="ARBA" id="ARBA00023004"/>
    </source>
</evidence>
<evidence type="ECO:0000256" key="4">
    <source>
        <dbReference type="ARBA" id="ARBA00022917"/>
    </source>
</evidence>
<comment type="function">
    <text evidence="6">Removes the formyl group from the N-terminal Met of newly synthesized proteins. Requires at least a dipeptide for an efficient rate of reaction. N-terminal L-methionine is a prerequisite for activity but the enzyme has broad specificity at other positions.</text>
</comment>
<evidence type="ECO:0000313" key="10">
    <source>
        <dbReference type="Proteomes" id="UP000549009"/>
    </source>
</evidence>
<dbReference type="PRINTS" id="PR01576">
    <property type="entry name" value="PDEFORMYLASE"/>
</dbReference>
<dbReference type="GO" id="GO:0046872">
    <property type="term" value="F:metal ion binding"/>
    <property type="evidence" value="ECO:0007669"/>
    <property type="project" value="UniProtKB-KW"/>
</dbReference>
<dbReference type="Gene3D" id="3.90.45.10">
    <property type="entry name" value="Peptide deformylase"/>
    <property type="match status" value="1"/>
</dbReference>
<dbReference type="KEGG" id="sspb:CP982_05725"/>
<feature type="binding site" evidence="6">
    <location>
        <position position="166"/>
    </location>
    <ligand>
        <name>Fe cation</name>
        <dbReference type="ChEBI" id="CHEBI:24875"/>
    </ligand>
</feature>
<dbReference type="CDD" id="cd00487">
    <property type="entry name" value="Pep_deformylase"/>
    <property type="match status" value="1"/>
</dbReference>
<dbReference type="FunFam" id="3.90.45.10:FF:000004">
    <property type="entry name" value="Peptide deformylase"/>
    <property type="match status" value="1"/>
</dbReference>
<accession>A0A5P2X4R3</accession>
<protein>
    <recommendedName>
        <fullName evidence="6">Peptide deformylase</fullName>
        <shortName evidence="6">PDF</shortName>
        <ecNumber evidence="6">3.5.1.88</ecNumber>
    </recommendedName>
    <alternativeName>
        <fullName evidence="6">Polypeptide deformylase</fullName>
    </alternativeName>
</protein>
<dbReference type="AlphaFoldDB" id="A0A5P2X4R3"/>
<dbReference type="Pfam" id="PF01327">
    <property type="entry name" value="Pep_deformylase"/>
    <property type="match status" value="1"/>
</dbReference>
<dbReference type="EMBL" id="JACHJD010000001">
    <property type="protein sequence ID" value="MBB5101546.1"/>
    <property type="molecule type" value="Genomic_DNA"/>
</dbReference>
<dbReference type="NCBIfam" id="TIGR00079">
    <property type="entry name" value="pept_deformyl"/>
    <property type="match status" value="1"/>
</dbReference>
<comment type="catalytic activity">
    <reaction evidence="6">
        <text>N-terminal N-formyl-L-methionyl-[peptide] + H2O = N-terminal L-methionyl-[peptide] + formate</text>
        <dbReference type="Rhea" id="RHEA:24420"/>
        <dbReference type="Rhea" id="RHEA-COMP:10639"/>
        <dbReference type="Rhea" id="RHEA-COMP:10640"/>
        <dbReference type="ChEBI" id="CHEBI:15377"/>
        <dbReference type="ChEBI" id="CHEBI:15740"/>
        <dbReference type="ChEBI" id="CHEBI:49298"/>
        <dbReference type="ChEBI" id="CHEBI:64731"/>
        <dbReference type="EC" id="3.5.1.88"/>
    </reaction>
</comment>
<evidence type="ECO:0000256" key="2">
    <source>
        <dbReference type="ARBA" id="ARBA00022723"/>
    </source>
</evidence>
<reference evidence="8 9" key="1">
    <citation type="submission" date="2017-09" db="EMBL/GenBank/DDBJ databases">
        <authorList>
            <person name="Lee N."/>
            <person name="Cho B.-K."/>
        </authorList>
    </citation>
    <scope>NUCLEOTIDE SEQUENCE [LARGE SCALE GENOMIC DNA]</scope>
    <source>
        <strain evidence="8 9">ATCC 27465</strain>
    </source>
</reference>
<evidence type="ECO:0000313" key="8">
    <source>
        <dbReference type="EMBL" id="QEV58269.1"/>
    </source>
</evidence>
<dbReference type="InterPro" id="IPR023635">
    <property type="entry name" value="Peptide_deformylase"/>
</dbReference>
<evidence type="ECO:0000256" key="1">
    <source>
        <dbReference type="ARBA" id="ARBA00010759"/>
    </source>
</evidence>
<keyword evidence="5 6" id="KW-0408">Iron</keyword>
<dbReference type="OrthoDB" id="9804313at2"/>